<name>A0ABU7C1J8_9TELE</name>
<keyword evidence="2" id="KW-1185">Reference proteome</keyword>
<dbReference type="Proteomes" id="UP001345963">
    <property type="component" value="Unassembled WGS sequence"/>
</dbReference>
<evidence type="ECO:0000313" key="2">
    <source>
        <dbReference type="Proteomes" id="UP001345963"/>
    </source>
</evidence>
<evidence type="ECO:0000313" key="1">
    <source>
        <dbReference type="EMBL" id="MED6256553.1"/>
    </source>
</evidence>
<accession>A0ABU7C1J8</accession>
<dbReference type="EMBL" id="JAHUTI010076119">
    <property type="protein sequence ID" value="MED6256553.1"/>
    <property type="molecule type" value="Genomic_DNA"/>
</dbReference>
<proteinExistence type="predicted"/>
<gene>
    <name evidence="1" type="ORF">ATANTOWER_028738</name>
</gene>
<sequence>MRDWKDGSNENMGWGRKSLDTPFNMASFCKRSEFIKHFSHHTDHSIRFALEPHLPNHICKRAQVHAPIGFKCLAQGHIKMWQEGAGIEPTTLQLQDSYPTQTLPSSCDVKKLRQ</sequence>
<organism evidence="1 2">
    <name type="scientific">Ataeniobius toweri</name>
    <dbReference type="NCBI Taxonomy" id="208326"/>
    <lineage>
        <taxon>Eukaryota</taxon>
        <taxon>Metazoa</taxon>
        <taxon>Chordata</taxon>
        <taxon>Craniata</taxon>
        <taxon>Vertebrata</taxon>
        <taxon>Euteleostomi</taxon>
        <taxon>Actinopterygii</taxon>
        <taxon>Neopterygii</taxon>
        <taxon>Teleostei</taxon>
        <taxon>Neoteleostei</taxon>
        <taxon>Acanthomorphata</taxon>
        <taxon>Ovalentaria</taxon>
        <taxon>Atherinomorphae</taxon>
        <taxon>Cyprinodontiformes</taxon>
        <taxon>Goodeidae</taxon>
        <taxon>Ataeniobius</taxon>
    </lineage>
</organism>
<comment type="caution">
    <text evidence="1">The sequence shown here is derived from an EMBL/GenBank/DDBJ whole genome shotgun (WGS) entry which is preliminary data.</text>
</comment>
<protein>
    <submittedName>
        <fullName evidence="1">Uncharacterized protein</fullName>
    </submittedName>
</protein>
<reference evidence="1 2" key="1">
    <citation type="submission" date="2021-07" db="EMBL/GenBank/DDBJ databases">
        <authorList>
            <person name="Palmer J.M."/>
        </authorList>
    </citation>
    <scope>NUCLEOTIDE SEQUENCE [LARGE SCALE GENOMIC DNA]</scope>
    <source>
        <strain evidence="1 2">AT_MEX2019</strain>
        <tissue evidence="1">Muscle</tissue>
    </source>
</reference>